<feature type="transmembrane region" description="Helical" evidence="5">
    <location>
        <begin position="12"/>
        <end position="30"/>
    </location>
</feature>
<accession>A0ABR2ICK9</accession>
<gene>
    <name evidence="6" type="ORF">M9Y10_012458</name>
</gene>
<evidence type="ECO:0000256" key="5">
    <source>
        <dbReference type="SAM" id="Phobius"/>
    </source>
</evidence>
<feature type="transmembrane region" description="Helical" evidence="5">
    <location>
        <begin position="79"/>
        <end position="103"/>
    </location>
</feature>
<evidence type="ECO:0000256" key="4">
    <source>
        <dbReference type="ARBA" id="ARBA00023136"/>
    </source>
</evidence>
<evidence type="ECO:0000313" key="7">
    <source>
        <dbReference type="Proteomes" id="UP001470230"/>
    </source>
</evidence>
<proteinExistence type="predicted"/>
<keyword evidence="4 5" id="KW-0472">Membrane</keyword>
<comment type="caution">
    <text evidence="6">The sequence shown here is derived from an EMBL/GenBank/DDBJ whole genome shotgun (WGS) entry which is preliminary data.</text>
</comment>
<name>A0ABR2ICK9_9EUKA</name>
<evidence type="ECO:0000313" key="6">
    <source>
        <dbReference type="EMBL" id="KAK8860792.1"/>
    </source>
</evidence>
<evidence type="ECO:0000256" key="2">
    <source>
        <dbReference type="ARBA" id="ARBA00022692"/>
    </source>
</evidence>
<keyword evidence="2 5" id="KW-0812">Transmembrane</keyword>
<organism evidence="6 7">
    <name type="scientific">Tritrichomonas musculus</name>
    <dbReference type="NCBI Taxonomy" id="1915356"/>
    <lineage>
        <taxon>Eukaryota</taxon>
        <taxon>Metamonada</taxon>
        <taxon>Parabasalia</taxon>
        <taxon>Tritrichomonadida</taxon>
        <taxon>Tritrichomonadidae</taxon>
        <taxon>Tritrichomonas</taxon>
    </lineage>
</organism>
<dbReference type="SUPFAM" id="SSF48652">
    <property type="entry name" value="Tetraspanin"/>
    <property type="match status" value="1"/>
</dbReference>
<keyword evidence="3 5" id="KW-1133">Transmembrane helix</keyword>
<dbReference type="InterPro" id="IPR018499">
    <property type="entry name" value="Tetraspanin/Peripherin"/>
</dbReference>
<protein>
    <recommendedName>
        <fullName evidence="8">Tetraspanin family protein</fullName>
    </recommendedName>
</protein>
<keyword evidence="7" id="KW-1185">Reference proteome</keyword>
<comment type="subcellular location">
    <subcellularLocation>
        <location evidence="1">Membrane</location>
        <topology evidence="1">Multi-pass membrane protein</topology>
    </subcellularLocation>
</comment>
<feature type="transmembrane region" description="Helical" evidence="5">
    <location>
        <begin position="50"/>
        <end position="72"/>
    </location>
</feature>
<dbReference type="Pfam" id="PF00335">
    <property type="entry name" value="Tetraspanin"/>
    <property type="match status" value="1"/>
</dbReference>
<evidence type="ECO:0000256" key="1">
    <source>
        <dbReference type="ARBA" id="ARBA00004141"/>
    </source>
</evidence>
<dbReference type="EMBL" id="JAPFFF010000018">
    <property type="protein sequence ID" value="KAK8860792.1"/>
    <property type="molecule type" value="Genomic_DNA"/>
</dbReference>
<evidence type="ECO:0008006" key="8">
    <source>
        <dbReference type="Google" id="ProtNLM"/>
    </source>
</evidence>
<sequence>MGGCCRGCARWVIGAVSICVLIAAIVGGVIVYKKEKDRDWSKLVKNNIPFIFILVAMCFAVFSALIGFLLCCCKKKCLYVTYLIIIFVVIIIEVVAIVLAFVYKDKIIDGIEENWNKEDYYKARQDVERGFKCCGFRDTDDEPGEKDCGYENKSAEDCYNAIHDDVKKNMKNLKIAAIVMGCVELVLLLCAIYLVCCNKKDDDEGIAKF</sequence>
<dbReference type="InterPro" id="IPR008952">
    <property type="entry name" value="Tetraspanin_EC2_sf"/>
</dbReference>
<dbReference type="PANTHER" id="PTHR19282">
    <property type="entry name" value="TETRASPANIN"/>
    <property type="match status" value="1"/>
</dbReference>
<dbReference type="Proteomes" id="UP001470230">
    <property type="component" value="Unassembled WGS sequence"/>
</dbReference>
<reference evidence="6 7" key="1">
    <citation type="submission" date="2024-04" db="EMBL/GenBank/DDBJ databases">
        <title>Tritrichomonas musculus Genome.</title>
        <authorList>
            <person name="Alves-Ferreira E."/>
            <person name="Grigg M."/>
            <person name="Lorenzi H."/>
            <person name="Galac M."/>
        </authorList>
    </citation>
    <scope>NUCLEOTIDE SEQUENCE [LARGE SCALE GENOMIC DNA]</scope>
    <source>
        <strain evidence="6 7">EAF2021</strain>
    </source>
</reference>
<dbReference type="PANTHER" id="PTHR19282:SF553">
    <property type="entry name" value="TETRASPANIN FAMILY PROTEIN"/>
    <property type="match status" value="1"/>
</dbReference>
<evidence type="ECO:0000256" key="3">
    <source>
        <dbReference type="ARBA" id="ARBA00022989"/>
    </source>
</evidence>
<feature type="transmembrane region" description="Helical" evidence="5">
    <location>
        <begin position="175"/>
        <end position="196"/>
    </location>
</feature>